<sequence length="1111" mass="126538">MYFYFRGAINIIGRRNTFRSSSHFGFPKFCSISRSIPMVESDRKDQVMEKAEKTEAVSSEPKQLTPEELERKKKKEEKAREKEFKKQKAAQKAEVAKLQAQQSSNAAKTLKKKNLKRDGGEDNLEDYVDPETSLGEKKLLSQQMAKAYNPSAVEKSWYAWWEKSKFFEADSSSSKPPFVIVLPPPNVTGALHIGHALTAAIQDTIIRWRRMSGYNALWVPGMDHAGIATQVVVEKKLKRERNKTRHDFTRAEFIEEVWKWKNEYGGTILKQLRCLGASLDWSREAFTMDEKRSRAVTEAFVRLYKEGLIYRDLRLVNWDCSLRTAISDIEVEHRELKERTLIKVPNHKNPVEFGVLTSFAYPLEGDLGEIVVATTRIETMLGDTAIAIHPDDKRYKHLHGKFALHPFNGRKLPIVCDAILVDMSFGTGAVKITPAHDPNDFEVGKRHNLEFINIFTDDGKINSNGGQEFSGMLRFEARVAVTEALKKLGLYRGSKDNEMRLGICQRGGDVVEPLIKPQWYVNCKGMAKEALDAVTSDNNRKMEIIPNQYVAEWKRWLENIMDWCISRQLWWGHQIPAWYATLEDDENKELGAYNDRWIVARNEKEAHEEAGRIYTGKQFQLSQDPDVLDTWFSSGLFPLTVLGWPDDTEDLRAFYPTSVLETGHDILFFWVARMVMMGLKLGGDVPFTKVYLHPMIRDAHGRKMSKSLGNVIDPLEVISGITLEGLHKRLEDGNLDPNELKTAKEGQVKDFPSGIPECGADALRFALVSYTAQSDKINLDIQRVIGYRQWCNKLWNAIRFAMGKLGDDYNPPTDIVVGDMPFSCQWILSVLNKAISRTVSSLDSYEFSDAATAVYSWWQFQLCDVFIEVIKPYFSSNASEHKAARKFAQDTLWVCLDNGLRLLHPFMPFVTEELWQRLPVRSGSTRKESIVISQYPSIVAGWTNDRIESEMGLVESVVKSLRSLKERNERRPAFVLCRNNDVAEIIQSHELEISTLASLSSMQVLGENDPAPDGYAVSVVNEAVSVYLKVQGNINAEAEREKLKKKMEEIQRQRDGLEKMMSASGYQEKVPAHIHEENVAKLSTLMQELLSFDEACQHLERQIAADNSGQA</sequence>
<keyword evidence="2" id="KW-1185">Reference proteome</keyword>
<protein>
    <submittedName>
        <fullName evidence="1">Uncharacterized protein</fullName>
    </submittedName>
</protein>
<dbReference type="EMBL" id="CM044705">
    <property type="protein sequence ID" value="KAI5665312.1"/>
    <property type="molecule type" value="Genomic_DNA"/>
</dbReference>
<accession>A0ACC0AZD7</accession>
<dbReference type="Proteomes" id="UP001060085">
    <property type="component" value="Linkage Group LG05"/>
</dbReference>
<proteinExistence type="predicted"/>
<gene>
    <name evidence="1" type="ORF">M9H77_24635</name>
</gene>
<comment type="caution">
    <text evidence="1">The sequence shown here is derived from an EMBL/GenBank/DDBJ whole genome shotgun (WGS) entry which is preliminary data.</text>
</comment>
<organism evidence="1 2">
    <name type="scientific">Catharanthus roseus</name>
    <name type="common">Madagascar periwinkle</name>
    <name type="synonym">Vinca rosea</name>
    <dbReference type="NCBI Taxonomy" id="4058"/>
    <lineage>
        <taxon>Eukaryota</taxon>
        <taxon>Viridiplantae</taxon>
        <taxon>Streptophyta</taxon>
        <taxon>Embryophyta</taxon>
        <taxon>Tracheophyta</taxon>
        <taxon>Spermatophyta</taxon>
        <taxon>Magnoliopsida</taxon>
        <taxon>eudicotyledons</taxon>
        <taxon>Gunneridae</taxon>
        <taxon>Pentapetalae</taxon>
        <taxon>asterids</taxon>
        <taxon>lamiids</taxon>
        <taxon>Gentianales</taxon>
        <taxon>Apocynaceae</taxon>
        <taxon>Rauvolfioideae</taxon>
        <taxon>Vinceae</taxon>
        <taxon>Catharanthinae</taxon>
        <taxon>Catharanthus</taxon>
    </lineage>
</organism>
<evidence type="ECO:0000313" key="2">
    <source>
        <dbReference type="Proteomes" id="UP001060085"/>
    </source>
</evidence>
<name>A0ACC0AZD7_CATRO</name>
<reference evidence="2" key="1">
    <citation type="journal article" date="2023" name="Nat. Plants">
        <title>Single-cell RNA sequencing provides a high-resolution roadmap for understanding the multicellular compartmentation of specialized metabolism.</title>
        <authorList>
            <person name="Sun S."/>
            <person name="Shen X."/>
            <person name="Li Y."/>
            <person name="Li Y."/>
            <person name="Wang S."/>
            <person name="Li R."/>
            <person name="Zhang H."/>
            <person name="Shen G."/>
            <person name="Guo B."/>
            <person name="Wei J."/>
            <person name="Xu J."/>
            <person name="St-Pierre B."/>
            <person name="Chen S."/>
            <person name="Sun C."/>
        </authorList>
    </citation>
    <scope>NUCLEOTIDE SEQUENCE [LARGE SCALE GENOMIC DNA]</scope>
</reference>
<evidence type="ECO:0000313" key="1">
    <source>
        <dbReference type="EMBL" id="KAI5665312.1"/>
    </source>
</evidence>